<dbReference type="Proteomes" id="UP000751190">
    <property type="component" value="Unassembled WGS sequence"/>
</dbReference>
<dbReference type="InterPro" id="IPR053374">
    <property type="entry name" value="TCP-1_chaperonin"/>
</dbReference>
<keyword evidence="3 8" id="KW-0963">Cytoplasm</keyword>
<dbReference type="CDD" id="cd03340">
    <property type="entry name" value="TCP1_eta"/>
    <property type="match status" value="1"/>
</dbReference>
<dbReference type="Pfam" id="PF00118">
    <property type="entry name" value="Cpn60_TCP1"/>
    <property type="match status" value="1"/>
</dbReference>
<dbReference type="NCBIfam" id="NF041083">
    <property type="entry name" value="thermosome_beta"/>
    <property type="match status" value="1"/>
</dbReference>
<sequence length="554" mass="59673">MSHMMQPTILLLREGTDTSQGKAQLISNINAISAVVDILRTTLGPRGMDKLINRDGHVTISNDGATLMKLLDIVHPAAQTLVDIARSQDAEVGDGTTSVVVLAGEFLREAKPFVEDGVHPQIIIKAFRHACALALGKVDTLQVHVAADGDLRTMLERQAATSLSSKLVSGHKSFFAKMVVDAVLSLDADMPMHMIGIKKVQGGALQDSQLVLGVAFKKTFSYAGFEQQPKGFTDPKVLLLNVELELKAERDNAEIRISKPSEYQAIVDAEWSIIYEKLDLIFATGAKVVLSRLPIGDLATQYFADRDVFCAGRVPEEDLKRVAAACGGTMQATCNGLSESVLGSCARFEEKQVGGDRFNFFTGCQAAHSATILLRGGAEQFIDEAERSLQDAILSTRRLVKNPSIVAGGGAIEMEVSRHLREASRAIYGKQQLLVGAYAKALEVIPRQVAENAGLDATDILNKLRQKHAQGATWFGVDVNEGDVCDTHKAFVWEATVMKRNAIAAATEAACLVLSVDETVRNPQSEKPQQGSMMGGRGVGALRGRGRGRGGGRR</sequence>
<dbReference type="InterPro" id="IPR002194">
    <property type="entry name" value="Chaperonin_TCP-1_CS"/>
</dbReference>
<evidence type="ECO:0000256" key="4">
    <source>
        <dbReference type="ARBA" id="ARBA00022741"/>
    </source>
</evidence>
<dbReference type="InterPro" id="IPR002423">
    <property type="entry name" value="Cpn60/GroEL/TCP-1"/>
</dbReference>
<dbReference type="PRINTS" id="PR00304">
    <property type="entry name" value="TCOMPLEXTCP1"/>
</dbReference>
<dbReference type="GO" id="GO:0051082">
    <property type="term" value="F:unfolded protein binding"/>
    <property type="evidence" value="ECO:0007669"/>
    <property type="project" value="InterPro"/>
</dbReference>
<dbReference type="InterPro" id="IPR054827">
    <property type="entry name" value="thermosome_alpha"/>
</dbReference>
<protein>
    <recommendedName>
        <fullName evidence="8">T-complex protein 1 subunit eta</fullName>
        <shortName evidence="8">TCP-1-eta</shortName>
    </recommendedName>
    <alternativeName>
        <fullName evidence="8">CCT-eta</fullName>
    </alternativeName>
</protein>
<evidence type="ECO:0000256" key="7">
    <source>
        <dbReference type="RuleBase" id="RU004187"/>
    </source>
</evidence>
<dbReference type="FunFam" id="1.10.560.10:FF:000017">
    <property type="entry name" value="T-complex protein 1 subunit eta"/>
    <property type="match status" value="1"/>
</dbReference>
<dbReference type="InterPro" id="IPR012720">
    <property type="entry name" value="Chap_CCT_eta"/>
</dbReference>
<dbReference type="GO" id="GO:0005832">
    <property type="term" value="C:chaperonin-containing T-complex"/>
    <property type="evidence" value="ECO:0007669"/>
    <property type="project" value="UniProtKB-ARBA"/>
</dbReference>
<dbReference type="NCBIfam" id="NF041082">
    <property type="entry name" value="thermosome_alpha"/>
    <property type="match status" value="1"/>
</dbReference>
<dbReference type="SUPFAM" id="SSF54849">
    <property type="entry name" value="GroEL-intermediate domain like"/>
    <property type="match status" value="1"/>
</dbReference>
<proteinExistence type="inferred from homology"/>
<name>A0A8J5XJW0_DIALT</name>
<comment type="subunit">
    <text evidence="8">Heterooligomeric complex that forms two stacked rings.</text>
</comment>
<keyword evidence="5 7" id="KW-0067">ATP-binding</keyword>
<dbReference type="InterPro" id="IPR027413">
    <property type="entry name" value="GROEL-like_equatorial_sf"/>
</dbReference>
<evidence type="ECO:0000256" key="8">
    <source>
        <dbReference type="RuleBase" id="RU365042"/>
    </source>
</evidence>
<dbReference type="NCBIfam" id="TIGR02345">
    <property type="entry name" value="chap_CCT_eta"/>
    <property type="match status" value="1"/>
</dbReference>
<evidence type="ECO:0000256" key="2">
    <source>
        <dbReference type="ARBA" id="ARBA00008020"/>
    </source>
</evidence>
<feature type="compositionally biased region" description="Gly residues" evidence="9">
    <location>
        <begin position="533"/>
        <end position="543"/>
    </location>
</feature>
<dbReference type="PROSITE" id="PS00751">
    <property type="entry name" value="TCP1_2"/>
    <property type="match status" value="1"/>
</dbReference>
<dbReference type="SUPFAM" id="SSF52029">
    <property type="entry name" value="GroEL apical domain-like"/>
    <property type="match status" value="1"/>
</dbReference>
<evidence type="ECO:0000256" key="9">
    <source>
        <dbReference type="SAM" id="MobiDB-lite"/>
    </source>
</evidence>
<dbReference type="Gene3D" id="3.50.7.10">
    <property type="entry name" value="GroEL"/>
    <property type="match status" value="1"/>
</dbReference>
<organism evidence="10 11">
    <name type="scientific">Diacronema lutheri</name>
    <name type="common">Unicellular marine alga</name>
    <name type="synonym">Monochrysis lutheri</name>
    <dbReference type="NCBI Taxonomy" id="2081491"/>
    <lineage>
        <taxon>Eukaryota</taxon>
        <taxon>Haptista</taxon>
        <taxon>Haptophyta</taxon>
        <taxon>Pavlovophyceae</taxon>
        <taxon>Pavlovales</taxon>
        <taxon>Pavlovaceae</taxon>
        <taxon>Diacronema</taxon>
    </lineage>
</organism>
<dbReference type="GO" id="GO:0005524">
    <property type="term" value="F:ATP binding"/>
    <property type="evidence" value="ECO:0007669"/>
    <property type="project" value="UniProtKB-KW"/>
</dbReference>
<dbReference type="PROSITE" id="PS00995">
    <property type="entry name" value="TCP1_3"/>
    <property type="match status" value="1"/>
</dbReference>
<dbReference type="OMA" id="HRKGNTW"/>
<keyword evidence="11" id="KW-1185">Reference proteome</keyword>
<dbReference type="InterPro" id="IPR027409">
    <property type="entry name" value="GroEL-like_apical_dom_sf"/>
</dbReference>
<dbReference type="OrthoDB" id="1935484at2759"/>
<dbReference type="Gene3D" id="3.30.260.10">
    <property type="entry name" value="TCP-1-like chaperonin intermediate domain"/>
    <property type="match status" value="1"/>
</dbReference>
<dbReference type="InterPro" id="IPR017998">
    <property type="entry name" value="Chaperone_TCP-1"/>
</dbReference>
<gene>
    <name evidence="10" type="ORF">KFE25_004683</name>
</gene>
<reference evidence="10" key="1">
    <citation type="submission" date="2021-05" db="EMBL/GenBank/DDBJ databases">
        <title>The genome of the haptophyte Pavlova lutheri (Diacronema luteri, Pavlovales) - a model for lipid biosynthesis in eukaryotic algae.</title>
        <authorList>
            <person name="Hulatt C.J."/>
            <person name="Posewitz M.C."/>
        </authorList>
    </citation>
    <scope>NUCLEOTIDE SEQUENCE</scope>
    <source>
        <strain evidence="10">NIVA-4/92</strain>
    </source>
</reference>
<dbReference type="EMBL" id="JAGTXO010000019">
    <property type="protein sequence ID" value="KAG8462707.1"/>
    <property type="molecule type" value="Genomic_DNA"/>
</dbReference>
<dbReference type="Gene3D" id="1.10.560.10">
    <property type="entry name" value="GroEL-like equatorial domain"/>
    <property type="match status" value="1"/>
</dbReference>
<feature type="compositionally biased region" description="Basic residues" evidence="9">
    <location>
        <begin position="544"/>
        <end position="554"/>
    </location>
</feature>
<evidence type="ECO:0000256" key="3">
    <source>
        <dbReference type="ARBA" id="ARBA00022490"/>
    </source>
</evidence>
<dbReference type="FunFam" id="3.50.7.10:FF:000006">
    <property type="entry name" value="T-complex protein 1 subunit eta"/>
    <property type="match status" value="1"/>
</dbReference>
<dbReference type="PANTHER" id="PTHR11353">
    <property type="entry name" value="CHAPERONIN"/>
    <property type="match status" value="1"/>
</dbReference>
<accession>A0A8J5XJW0</accession>
<dbReference type="SUPFAM" id="SSF48592">
    <property type="entry name" value="GroEL equatorial domain-like"/>
    <property type="match status" value="1"/>
</dbReference>
<evidence type="ECO:0000256" key="5">
    <source>
        <dbReference type="ARBA" id="ARBA00022840"/>
    </source>
</evidence>
<evidence type="ECO:0000313" key="10">
    <source>
        <dbReference type="EMBL" id="KAG8462707.1"/>
    </source>
</evidence>
<dbReference type="InterPro" id="IPR027410">
    <property type="entry name" value="TCP-1-like_intermed_sf"/>
</dbReference>
<evidence type="ECO:0000313" key="11">
    <source>
        <dbReference type="Proteomes" id="UP000751190"/>
    </source>
</evidence>
<dbReference type="GO" id="GO:0016887">
    <property type="term" value="F:ATP hydrolysis activity"/>
    <property type="evidence" value="ECO:0007669"/>
    <property type="project" value="InterPro"/>
</dbReference>
<dbReference type="GO" id="GO:0140662">
    <property type="term" value="F:ATP-dependent protein folding chaperone"/>
    <property type="evidence" value="ECO:0007669"/>
    <property type="project" value="InterPro"/>
</dbReference>
<keyword evidence="6 7" id="KW-0143">Chaperone</keyword>
<comment type="function">
    <text evidence="8">Molecular chaperone; assists the folding of proteins upon ATP hydrolysis. Known to play a role, in vitro, in the folding of actin and tubulin.</text>
</comment>
<dbReference type="AlphaFoldDB" id="A0A8J5XJW0"/>
<comment type="subcellular location">
    <subcellularLocation>
        <location evidence="1 8">Cytoplasm</location>
    </subcellularLocation>
</comment>
<keyword evidence="4 7" id="KW-0547">Nucleotide-binding</keyword>
<comment type="caution">
    <text evidence="10">The sequence shown here is derived from an EMBL/GenBank/DDBJ whole genome shotgun (WGS) entry which is preliminary data.</text>
</comment>
<evidence type="ECO:0000256" key="6">
    <source>
        <dbReference type="ARBA" id="ARBA00023186"/>
    </source>
</evidence>
<feature type="compositionally biased region" description="Polar residues" evidence="9">
    <location>
        <begin position="521"/>
        <end position="532"/>
    </location>
</feature>
<feature type="region of interest" description="Disordered" evidence="9">
    <location>
        <begin position="521"/>
        <end position="554"/>
    </location>
</feature>
<evidence type="ECO:0000256" key="1">
    <source>
        <dbReference type="ARBA" id="ARBA00004496"/>
    </source>
</evidence>
<dbReference type="PROSITE" id="PS00750">
    <property type="entry name" value="TCP1_1"/>
    <property type="match status" value="1"/>
</dbReference>
<comment type="similarity">
    <text evidence="2 7">Belongs to the TCP-1 chaperonin family.</text>
</comment>